<sequence length="293" mass="30545">MLFTTLRQVPPDLPGAVAAALAAAVGPDPAPDLPALRDFALMLAHAIDANCMGMAELPYHNRHHVAEVVRAMGALCGQARADGALDPALAVLGVVAMVGHDWGHDGTPGGDGRLEKGAAARVLAAGPLSPLARQVVEAVILRTNPALVPENARRVAGDLPPGPLGAQVDLLCRLANEADVFASLLPRLGWQQAEALAHEWRGTPNGETVATFAARLSLLRTYARFSPAATRMGLASLCRRQVDAFAAVARRLGSGDCPNEGAAALDNMPRNLALTIYDDTLADTAYEGQARTA</sequence>
<evidence type="ECO:0000313" key="1">
    <source>
        <dbReference type="EMBL" id="MCW3473469.1"/>
    </source>
</evidence>
<proteinExistence type="predicted"/>
<dbReference type="RefSeq" id="WP_264712043.1">
    <property type="nucleotide sequence ID" value="NZ_JAPDNT010000001.1"/>
</dbReference>
<reference evidence="1" key="2">
    <citation type="submission" date="2022-10" db="EMBL/GenBank/DDBJ databases">
        <authorList>
            <person name="Trinh H.N."/>
        </authorList>
    </citation>
    <scope>NUCLEOTIDE SEQUENCE</scope>
    <source>
        <strain evidence="1">RN2-1</strain>
    </source>
</reference>
<dbReference type="GO" id="GO:0007165">
    <property type="term" value="P:signal transduction"/>
    <property type="evidence" value="ECO:0007669"/>
    <property type="project" value="InterPro"/>
</dbReference>
<accession>A0AA41YI98</accession>
<dbReference type="EMBL" id="JAPDNT010000001">
    <property type="protein sequence ID" value="MCW3473469.1"/>
    <property type="molecule type" value="Genomic_DNA"/>
</dbReference>
<evidence type="ECO:0000313" key="2">
    <source>
        <dbReference type="Proteomes" id="UP001165679"/>
    </source>
</evidence>
<comment type="caution">
    <text evidence="1">The sequence shown here is derived from an EMBL/GenBank/DDBJ whole genome shotgun (WGS) entry which is preliminary data.</text>
</comment>
<dbReference type="Gene3D" id="1.10.1300.10">
    <property type="entry name" value="3'5'-cyclic nucleotide phosphodiesterase, catalytic domain"/>
    <property type="match status" value="1"/>
</dbReference>
<dbReference type="InterPro" id="IPR036971">
    <property type="entry name" value="PDEase_catalytic_dom_sf"/>
</dbReference>
<dbReference type="GO" id="GO:0004114">
    <property type="term" value="F:3',5'-cyclic-nucleotide phosphodiesterase activity"/>
    <property type="evidence" value="ECO:0007669"/>
    <property type="project" value="InterPro"/>
</dbReference>
<name>A0AA41YI98_9PROT</name>
<keyword evidence="2" id="KW-1185">Reference proteome</keyword>
<dbReference type="SUPFAM" id="SSF109604">
    <property type="entry name" value="HD-domain/PDEase-like"/>
    <property type="match status" value="1"/>
</dbReference>
<gene>
    <name evidence="1" type="ORF">OL599_02665</name>
</gene>
<organism evidence="1 2">
    <name type="scientific">Limobrevibacterium gyesilva</name>
    <dbReference type="NCBI Taxonomy" id="2991712"/>
    <lineage>
        <taxon>Bacteria</taxon>
        <taxon>Pseudomonadati</taxon>
        <taxon>Pseudomonadota</taxon>
        <taxon>Alphaproteobacteria</taxon>
        <taxon>Acetobacterales</taxon>
        <taxon>Acetobacteraceae</taxon>
        <taxon>Limobrevibacterium</taxon>
    </lineage>
</organism>
<protein>
    <submittedName>
        <fullName evidence="1">3',5'-cyclic nucleotide phosphodiesterase</fullName>
    </submittedName>
</protein>
<dbReference type="Proteomes" id="UP001165679">
    <property type="component" value="Unassembled WGS sequence"/>
</dbReference>
<dbReference type="AlphaFoldDB" id="A0AA41YI98"/>
<reference evidence="1" key="1">
    <citation type="submission" date="2022-09" db="EMBL/GenBank/DDBJ databases">
        <title>Rhodovastum sp. nov. RN2-1 isolated from soil in Seongnam, South Korea.</title>
        <authorList>
            <person name="Le N.T."/>
        </authorList>
    </citation>
    <scope>NUCLEOTIDE SEQUENCE</scope>
    <source>
        <strain evidence="1">RN2-1</strain>
    </source>
</reference>